<dbReference type="InterPro" id="IPR013096">
    <property type="entry name" value="Cupin_2"/>
</dbReference>
<evidence type="ECO:0000259" key="1">
    <source>
        <dbReference type="Pfam" id="PF07883"/>
    </source>
</evidence>
<dbReference type="AlphaFoldDB" id="A0A934KHU2"/>
<comment type="caution">
    <text evidence="2">The sequence shown here is derived from an EMBL/GenBank/DDBJ whole genome shotgun (WGS) entry which is preliminary data.</text>
</comment>
<evidence type="ECO:0000313" key="3">
    <source>
        <dbReference type="Proteomes" id="UP000620075"/>
    </source>
</evidence>
<sequence length="110" mass="12311">MNTFHLDELELAREPDGHGYLDVLSSDRLSVGYAIWPAGVSDRQQPHAEDEVYHVVQGRATIQVAEDEMPVRAGSVIYVAAGVEHHFHSIEEELRVVVFWAPPHRRTGGV</sequence>
<dbReference type="EMBL" id="JAEKNQ010000043">
    <property type="protein sequence ID" value="MBJ7603826.1"/>
    <property type="molecule type" value="Genomic_DNA"/>
</dbReference>
<dbReference type="InterPro" id="IPR011051">
    <property type="entry name" value="RmlC_Cupin_sf"/>
</dbReference>
<name>A0A934KHU2_9BACT</name>
<dbReference type="Gene3D" id="2.60.120.10">
    <property type="entry name" value="Jelly Rolls"/>
    <property type="match status" value="1"/>
</dbReference>
<dbReference type="InterPro" id="IPR014710">
    <property type="entry name" value="RmlC-like_jellyroll"/>
</dbReference>
<dbReference type="SUPFAM" id="SSF51182">
    <property type="entry name" value="RmlC-like cupins"/>
    <property type="match status" value="1"/>
</dbReference>
<organism evidence="2 3">
    <name type="scientific">Candidatus Dormiibacter inghamiae</name>
    <dbReference type="NCBI Taxonomy" id="3127013"/>
    <lineage>
        <taxon>Bacteria</taxon>
        <taxon>Bacillati</taxon>
        <taxon>Candidatus Dormiibacterota</taxon>
        <taxon>Candidatus Dormibacteria</taxon>
        <taxon>Candidatus Dormibacterales</taxon>
        <taxon>Candidatus Dormibacteraceae</taxon>
        <taxon>Candidatus Dormiibacter</taxon>
    </lineage>
</organism>
<gene>
    <name evidence="2" type="ORF">JF888_11625</name>
</gene>
<proteinExistence type="predicted"/>
<evidence type="ECO:0000313" key="2">
    <source>
        <dbReference type="EMBL" id="MBJ7603826.1"/>
    </source>
</evidence>
<reference evidence="2 3" key="1">
    <citation type="submission" date="2020-10" db="EMBL/GenBank/DDBJ databases">
        <title>Ca. Dormibacterota MAGs.</title>
        <authorList>
            <person name="Montgomery K."/>
        </authorList>
    </citation>
    <scope>NUCLEOTIDE SEQUENCE [LARGE SCALE GENOMIC DNA]</scope>
    <source>
        <strain evidence="2">SC8811_S16_3</strain>
    </source>
</reference>
<dbReference type="Proteomes" id="UP000620075">
    <property type="component" value="Unassembled WGS sequence"/>
</dbReference>
<feature type="domain" description="Cupin type-2" evidence="1">
    <location>
        <begin position="35"/>
        <end position="100"/>
    </location>
</feature>
<protein>
    <submittedName>
        <fullName evidence="2">Cupin domain-containing protein</fullName>
    </submittedName>
</protein>
<dbReference type="RefSeq" id="WP_338180477.1">
    <property type="nucleotide sequence ID" value="NZ_JAEKNQ010000043.1"/>
</dbReference>
<dbReference type="Pfam" id="PF07883">
    <property type="entry name" value="Cupin_2"/>
    <property type="match status" value="1"/>
</dbReference>
<accession>A0A934KHU2</accession>